<name>A0ABN2RHS2_9PSEU</name>
<dbReference type="Gene3D" id="1.10.10.10">
    <property type="entry name" value="Winged helix-like DNA-binding domain superfamily/Winged helix DNA-binding domain"/>
    <property type="match status" value="1"/>
</dbReference>
<evidence type="ECO:0000259" key="1">
    <source>
        <dbReference type="PROSITE" id="PS50995"/>
    </source>
</evidence>
<dbReference type="EMBL" id="BAAANN010000019">
    <property type="protein sequence ID" value="GAA1969337.1"/>
    <property type="molecule type" value="Genomic_DNA"/>
</dbReference>
<keyword evidence="3" id="KW-1185">Reference proteome</keyword>
<feature type="domain" description="HTH marR-type" evidence="1">
    <location>
        <begin position="5"/>
        <end position="145"/>
    </location>
</feature>
<proteinExistence type="predicted"/>
<reference evidence="2 3" key="1">
    <citation type="journal article" date="2019" name="Int. J. Syst. Evol. Microbiol.">
        <title>The Global Catalogue of Microorganisms (GCM) 10K type strain sequencing project: providing services to taxonomists for standard genome sequencing and annotation.</title>
        <authorList>
            <consortium name="The Broad Institute Genomics Platform"/>
            <consortium name="The Broad Institute Genome Sequencing Center for Infectious Disease"/>
            <person name="Wu L."/>
            <person name="Ma J."/>
        </authorList>
    </citation>
    <scope>NUCLEOTIDE SEQUENCE [LARGE SCALE GENOMIC DNA]</scope>
    <source>
        <strain evidence="2 3">JCM 14545</strain>
    </source>
</reference>
<dbReference type="PANTHER" id="PTHR33164:SF57">
    <property type="entry name" value="MARR-FAMILY TRANSCRIPTIONAL REGULATOR"/>
    <property type="match status" value="1"/>
</dbReference>
<dbReference type="Proteomes" id="UP001501116">
    <property type="component" value="Unassembled WGS sequence"/>
</dbReference>
<comment type="caution">
    <text evidence="2">The sequence shown here is derived from an EMBL/GenBank/DDBJ whole genome shotgun (WGS) entry which is preliminary data.</text>
</comment>
<organism evidence="2 3">
    <name type="scientific">Amycolatopsis minnesotensis</name>
    <dbReference type="NCBI Taxonomy" id="337894"/>
    <lineage>
        <taxon>Bacteria</taxon>
        <taxon>Bacillati</taxon>
        <taxon>Actinomycetota</taxon>
        <taxon>Actinomycetes</taxon>
        <taxon>Pseudonocardiales</taxon>
        <taxon>Pseudonocardiaceae</taxon>
        <taxon>Amycolatopsis</taxon>
    </lineage>
</organism>
<accession>A0ABN2RHS2</accession>
<evidence type="ECO:0000313" key="3">
    <source>
        <dbReference type="Proteomes" id="UP001501116"/>
    </source>
</evidence>
<dbReference type="PANTHER" id="PTHR33164">
    <property type="entry name" value="TRANSCRIPTIONAL REGULATOR, MARR FAMILY"/>
    <property type="match status" value="1"/>
</dbReference>
<sequence length="152" mass="16797">MADPVVEVERAMIAIRRSLGRRSLSKLSRERTGDTVDQAVLGVLDAVEECDQRGAACTVTSVGHALTLDQPRASRIVARAVEDGFLRREADQRDGRKAALVLTDAGRVQLDRMHRFRRAVFAEVMGDWPEADRAAFGRLLGKFATRYGELSS</sequence>
<dbReference type="SUPFAM" id="SSF46785">
    <property type="entry name" value="Winged helix' DNA-binding domain"/>
    <property type="match status" value="1"/>
</dbReference>
<dbReference type="InterPro" id="IPR039422">
    <property type="entry name" value="MarR/SlyA-like"/>
</dbReference>
<dbReference type="PROSITE" id="PS50995">
    <property type="entry name" value="HTH_MARR_2"/>
    <property type="match status" value="1"/>
</dbReference>
<dbReference type="Pfam" id="PF12802">
    <property type="entry name" value="MarR_2"/>
    <property type="match status" value="1"/>
</dbReference>
<dbReference type="SMART" id="SM00347">
    <property type="entry name" value="HTH_MARR"/>
    <property type="match status" value="1"/>
</dbReference>
<gene>
    <name evidence="2" type="ORF">GCM10009754_48400</name>
</gene>
<dbReference type="RefSeq" id="WP_344423005.1">
    <property type="nucleotide sequence ID" value="NZ_BAAANN010000019.1"/>
</dbReference>
<dbReference type="InterPro" id="IPR000835">
    <property type="entry name" value="HTH_MarR-typ"/>
</dbReference>
<dbReference type="InterPro" id="IPR036388">
    <property type="entry name" value="WH-like_DNA-bd_sf"/>
</dbReference>
<evidence type="ECO:0000313" key="2">
    <source>
        <dbReference type="EMBL" id="GAA1969337.1"/>
    </source>
</evidence>
<protein>
    <submittedName>
        <fullName evidence="2">MarR family winged helix-turn-helix transcriptional regulator</fullName>
    </submittedName>
</protein>
<dbReference type="InterPro" id="IPR036390">
    <property type="entry name" value="WH_DNA-bd_sf"/>
</dbReference>